<accession>A0A4C1X970</accession>
<sequence length="68" mass="7695">MDTRDSRTVTLVLPVPWLGIRHLTEEGVGRWTTERGGAGERRLWGVEELKYHPIIILATARGSTRVNI</sequence>
<dbReference type="Proteomes" id="UP000299102">
    <property type="component" value="Unassembled WGS sequence"/>
</dbReference>
<organism evidence="1 2">
    <name type="scientific">Eumeta variegata</name>
    <name type="common">Bagworm moth</name>
    <name type="synonym">Eumeta japonica</name>
    <dbReference type="NCBI Taxonomy" id="151549"/>
    <lineage>
        <taxon>Eukaryota</taxon>
        <taxon>Metazoa</taxon>
        <taxon>Ecdysozoa</taxon>
        <taxon>Arthropoda</taxon>
        <taxon>Hexapoda</taxon>
        <taxon>Insecta</taxon>
        <taxon>Pterygota</taxon>
        <taxon>Neoptera</taxon>
        <taxon>Endopterygota</taxon>
        <taxon>Lepidoptera</taxon>
        <taxon>Glossata</taxon>
        <taxon>Ditrysia</taxon>
        <taxon>Tineoidea</taxon>
        <taxon>Psychidae</taxon>
        <taxon>Oiketicinae</taxon>
        <taxon>Eumeta</taxon>
    </lineage>
</organism>
<proteinExistence type="predicted"/>
<comment type="caution">
    <text evidence="1">The sequence shown here is derived from an EMBL/GenBank/DDBJ whole genome shotgun (WGS) entry which is preliminary data.</text>
</comment>
<evidence type="ECO:0000313" key="2">
    <source>
        <dbReference type="Proteomes" id="UP000299102"/>
    </source>
</evidence>
<dbReference type="AlphaFoldDB" id="A0A4C1X970"/>
<keyword evidence="2" id="KW-1185">Reference proteome</keyword>
<name>A0A4C1X970_EUMVA</name>
<gene>
    <name evidence="1" type="ORF">EVAR_48671_1</name>
</gene>
<evidence type="ECO:0000313" key="1">
    <source>
        <dbReference type="EMBL" id="GBP59703.1"/>
    </source>
</evidence>
<protein>
    <submittedName>
        <fullName evidence="1">Uncharacterized protein</fullName>
    </submittedName>
</protein>
<dbReference type="EMBL" id="BGZK01000768">
    <property type="protein sequence ID" value="GBP59703.1"/>
    <property type="molecule type" value="Genomic_DNA"/>
</dbReference>
<reference evidence="1 2" key="1">
    <citation type="journal article" date="2019" name="Commun. Biol.">
        <title>The bagworm genome reveals a unique fibroin gene that provides high tensile strength.</title>
        <authorList>
            <person name="Kono N."/>
            <person name="Nakamura H."/>
            <person name="Ohtoshi R."/>
            <person name="Tomita M."/>
            <person name="Numata K."/>
            <person name="Arakawa K."/>
        </authorList>
    </citation>
    <scope>NUCLEOTIDE SEQUENCE [LARGE SCALE GENOMIC DNA]</scope>
</reference>